<sequence length="600" mass="66640">MDPLSAGDSANNNEAILEAAARILESRGQTDIARLYRSSVNTSPGPTTFPTSLNGTTCVALDRQYTTGFTTPMGTSDPRAIPQTRLSNYENPVTATTIPLPNTATSSCRPALSSSLPLGMNNGAIRAMQSDHSTNTLANWDFPSIQPDLGPLAAFDTGQHTTVLSDNGLGMLSTAWSGASAPLETFSQIPSVHECFAVDLDLANDLQPSDNATSSSETLNASRDTAPLPILHPGLDVVSRPTYSSMGALVAIPTEFVFDRSTQLNRVKLHRRQIKRGIGNNGGSKRRRPFPSNEIKEETRATRTLGACMRCHLYRIRTQQLDCAPYAISNVEHASRELQRHISESVSEHLENCNRSKSQVVSETLAAIGRYMQGKGDNQGLVRDCVHLWVGSRLIEKPWEVGGDETLEHNILDHAFCDPDSPYYCTIPVTPVMDTQIDQIVIKTILVPLRQSIQRRLRKLVEENDPKNWFTIYLCTFIILNNYELATVHDREFAQRYSLPDPFSNYPLLRSLHAGAKTLLAHFHYCCKGEVPFRLDWSKELSIKSACLDPEQASYMERIVTAVQAEGPKWKGLKESREYASDAYLISQMFESEWEPTHLL</sequence>
<dbReference type="PANTHER" id="PTHR35392:SF3">
    <property type="entry name" value="ZN(2)-C6 FUNGAL-TYPE DOMAIN-CONTAINING PROTEIN"/>
    <property type="match status" value="1"/>
</dbReference>
<dbReference type="PANTHER" id="PTHR35392">
    <property type="entry name" value="ZN(II)2CYS6 TRANSCRIPTION FACTOR (EUROFUNG)-RELATED-RELATED"/>
    <property type="match status" value="1"/>
</dbReference>
<keyword evidence="3" id="KW-1185">Reference proteome</keyword>
<proteinExistence type="predicted"/>
<organism evidence="2 3">
    <name type="scientific">Apiospora marii</name>
    <dbReference type="NCBI Taxonomy" id="335849"/>
    <lineage>
        <taxon>Eukaryota</taxon>
        <taxon>Fungi</taxon>
        <taxon>Dikarya</taxon>
        <taxon>Ascomycota</taxon>
        <taxon>Pezizomycotina</taxon>
        <taxon>Sordariomycetes</taxon>
        <taxon>Xylariomycetidae</taxon>
        <taxon>Amphisphaeriales</taxon>
        <taxon>Apiosporaceae</taxon>
        <taxon>Apiospora</taxon>
    </lineage>
</organism>
<reference evidence="2 3" key="1">
    <citation type="submission" date="2023-01" db="EMBL/GenBank/DDBJ databases">
        <title>Analysis of 21 Apiospora genomes using comparative genomics revels a genus with tremendous synthesis potential of carbohydrate active enzymes and secondary metabolites.</title>
        <authorList>
            <person name="Sorensen T."/>
        </authorList>
    </citation>
    <scope>NUCLEOTIDE SEQUENCE [LARGE SCALE GENOMIC DNA]</scope>
    <source>
        <strain evidence="2 3">CBS 20057</strain>
    </source>
</reference>
<gene>
    <name evidence="2" type="ORF">PG991_010585</name>
</gene>
<evidence type="ECO:0000313" key="2">
    <source>
        <dbReference type="EMBL" id="KAK8008034.1"/>
    </source>
</evidence>
<name>A0ABR1RBU4_9PEZI</name>
<feature type="region of interest" description="Disordered" evidence="1">
    <location>
        <begin position="273"/>
        <end position="296"/>
    </location>
</feature>
<evidence type="ECO:0000313" key="3">
    <source>
        <dbReference type="Proteomes" id="UP001396898"/>
    </source>
</evidence>
<comment type="caution">
    <text evidence="2">The sequence shown here is derived from an EMBL/GenBank/DDBJ whole genome shotgun (WGS) entry which is preliminary data.</text>
</comment>
<dbReference type="Proteomes" id="UP001396898">
    <property type="component" value="Unassembled WGS sequence"/>
</dbReference>
<dbReference type="InterPro" id="IPR052973">
    <property type="entry name" value="Fungal_sec-metab_reg_TF"/>
</dbReference>
<dbReference type="EMBL" id="JAQQWI010000016">
    <property type="protein sequence ID" value="KAK8008034.1"/>
    <property type="molecule type" value="Genomic_DNA"/>
</dbReference>
<protein>
    <submittedName>
        <fullName evidence="2">Uncharacterized protein</fullName>
    </submittedName>
</protein>
<accession>A0ABR1RBU4</accession>
<evidence type="ECO:0000256" key="1">
    <source>
        <dbReference type="SAM" id="MobiDB-lite"/>
    </source>
</evidence>